<dbReference type="EMBL" id="JAANIU010001291">
    <property type="protein sequence ID" value="KAG1567868.1"/>
    <property type="molecule type" value="Genomic_DNA"/>
</dbReference>
<evidence type="ECO:0000256" key="17">
    <source>
        <dbReference type="SAM" id="MobiDB-lite"/>
    </source>
</evidence>
<feature type="site" description="mRNA cap binding" evidence="16">
    <location>
        <position position="210"/>
    </location>
</feature>
<feature type="region of interest" description="Disordered" evidence="17">
    <location>
        <begin position="1"/>
        <end position="57"/>
    </location>
</feature>
<name>A0A9P6Z0L3_9FUNG</name>
<feature type="binding site" evidence="15">
    <location>
        <position position="155"/>
    </location>
    <ligand>
        <name>S-adenosyl-L-methionine</name>
        <dbReference type="ChEBI" id="CHEBI:59789"/>
    </ligand>
</feature>
<evidence type="ECO:0000313" key="19">
    <source>
        <dbReference type="EMBL" id="KAG1567868.1"/>
    </source>
</evidence>
<evidence type="ECO:0000256" key="1">
    <source>
        <dbReference type="ARBA" id="ARBA00004123"/>
    </source>
</evidence>
<protein>
    <recommendedName>
        <fullName evidence="13 14">mRNA cap guanine-N(7) methyltransferase</fullName>
        <ecNumber evidence="2 14">2.1.1.56</ecNumber>
    </recommendedName>
    <alternativeName>
        <fullName evidence="10 14">mRNA (guanine-N(7))-methyltransferase</fullName>
    </alternativeName>
    <alternativeName>
        <fullName evidence="11 14">mRNA cap methyltransferase</fullName>
    </alternativeName>
</protein>
<keyword evidence="5 14" id="KW-0808">Transferase</keyword>
<evidence type="ECO:0000256" key="3">
    <source>
        <dbReference type="ARBA" id="ARBA00022603"/>
    </source>
</evidence>
<dbReference type="CDD" id="cd02440">
    <property type="entry name" value="AdoMet_MTases"/>
    <property type="match status" value="1"/>
</dbReference>
<dbReference type="PANTHER" id="PTHR12189:SF2">
    <property type="entry name" value="MRNA CAP GUANINE-N7 METHYLTRANSFERASE"/>
    <property type="match status" value="1"/>
</dbReference>
<keyword evidence="8 14" id="KW-0506">mRNA capping</keyword>
<feature type="binding site" evidence="15">
    <location>
        <position position="206"/>
    </location>
    <ligand>
        <name>S-adenosyl-L-methionine</name>
        <dbReference type="ChEBI" id="CHEBI:59789"/>
    </ligand>
</feature>
<evidence type="ECO:0000256" key="8">
    <source>
        <dbReference type="ARBA" id="ARBA00023042"/>
    </source>
</evidence>
<gene>
    <name evidence="19" type="ORF">G6F50_007814</name>
</gene>
<sequence length="376" mass="43898">MDQQQKGYYPPPPQQQAYYAPPPPNQSGQYYQQPYYQPQPQPQPVYVQQQPQRKDDNSMCLGCREDQDQEQTFQKRNRYSNEAVAQHYNARPDVGVVKRKESTIIRLRSFNNWVKSVLIQRHVRPRQCVLDMGCGKGGDLLKWAKAKIQHLVAADIAEVSMQQMQGRYQSLRDRRFTAEFYPMDCYSELLEPKLQPHIKFDTVSMQFCLHYAFENETKARTMLKNVTSRLRSGGHFIGTMPDANWIVKRLRQEEKGSFGFGNSIYHIDFENIREDGNGKKVGFTPFGCKYMFHLEDAVDCPEYLVHWNTFEKLASEYGLVLKFKENFHNFYANSLKVPEYSRLLERIGVVGGDKAEMSLEEWEAAGIYLAFAFEKR</sequence>
<evidence type="ECO:0000256" key="13">
    <source>
        <dbReference type="ARBA" id="ARBA00049739"/>
    </source>
</evidence>
<feature type="binding site" evidence="15">
    <location>
        <position position="115"/>
    </location>
    <ligand>
        <name>S-adenosyl-L-methionine</name>
        <dbReference type="ChEBI" id="CHEBI:59789"/>
    </ligand>
</feature>
<comment type="subcellular location">
    <subcellularLocation>
        <location evidence="1 14">Nucleus</location>
    </subcellularLocation>
</comment>
<dbReference type="GO" id="GO:0004482">
    <property type="term" value="F:mRNA 5'-cap (guanine-N7-)-methyltransferase activity"/>
    <property type="evidence" value="ECO:0007669"/>
    <property type="project" value="UniProtKB-EC"/>
</dbReference>
<feature type="binding site" evidence="15">
    <location>
        <position position="133"/>
    </location>
    <ligand>
        <name>S-adenosyl-L-methionine</name>
        <dbReference type="ChEBI" id="CHEBI:59789"/>
    </ligand>
</feature>
<dbReference type="InterPro" id="IPR016899">
    <property type="entry name" value="mRNA_G-N7_MeTrfase_euk"/>
</dbReference>
<evidence type="ECO:0000256" key="14">
    <source>
        <dbReference type="PIRNR" id="PIRNR028762"/>
    </source>
</evidence>
<evidence type="ECO:0000256" key="5">
    <source>
        <dbReference type="ARBA" id="ARBA00022679"/>
    </source>
</evidence>
<feature type="site" description="mRNA cap binding" evidence="16">
    <location>
        <position position="368"/>
    </location>
</feature>
<evidence type="ECO:0000256" key="6">
    <source>
        <dbReference type="ARBA" id="ARBA00022691"/>
    </source>
</evidence>
<evidence type="ECO:0000313" key="20">
    <source>
        <dbReference type="Proteomes" id="UP000740926"/>
    </source>
</evidence>
<feature type="domain" description="MRNA cap 0 methyltransferase" evidence="18">
    <location>
        <begin position="102"/>
        <end position="376"/>
    </location>
</feature>
<feature type="binding site" evidence="16">
    <location>
        <begin position="111"/>
        <end position="112"/>
    </location>
    <ligand>
        <name>mRNA</name>
        <dbReference type="ChEBI" id="CHEBI:33699"/>
    </ligand>
</feature>
<evidence type="ECO:0000256" key="12">
    <source>
        <dbReference type="ARBA" id="ARBA00044712"/>
    </source>
</evidence>
<dbReference type="InterPro" id="IPR004971">
    <property type="entry name" value="mRNA_G-N7_MeTrfase_dom"/>
</dbReference>
<reference evidence="19 20" key="1">
    <citation type="journal article" date="2020" name="Microb. Genom.">
        <title>Genetic diversity of clinical and environmental Mucorales isolates obtained from an investigation of mucormycosis cases among solid organ transplant recipients.</title>
        <authorList>
            <person name="Nguyen M.H."/>
            <person name="Kaul D."/>
            <person name="Muto C."/>
            <person name="Cheng S.J."/>
            <person name="Richter R.A."/>
            <person name="Bruno V.M."/>
            <person name="Liu G."/>
            <person name="Beyhan S."/>
            <person name="Sundermann A.J."/>
            <person name="Mounaud S."/>
            <person name="Pasculle A.W."/>
            <person name="Nierman W.C."/>
            <person name="Driscoll E."/>
            <person name="Cumbie R."/>
            <person name="Clancy C.J."/>
            <person name="Dupont C.L."/>
        </authorList>
    </citation>
    <scope>NUCLEOTIDE SEQUENCE [LARGE SCALE GENOMIC DNA]</scope>
    <source>
        <strain evidence="19 20">GL24</strain>
    </source>
</reference>
<keyword evidence="3 14" id="KW-0489">Methyltransferase</keyword>
<dbReference type="Pfam" id="PF03291">
    <property type="entry name" value="mRNA_G-N7_MeTrfase"/>
    <property type="match status" value="1"/>
</dbReference>
<dbReference type="GO" id="GO:0070693">
    <property type="term" value="C:P-TEFb-cap methyltransferase complex"/>
    <property type="evidence" value="ECO:0007669"/>
    <property type="project" value="EnsemblFungi"/>
</dbReference>
<dbReference type="Proteomes" id="UP000740926">
    <property type="component" value="Unassembled WGS sequence"/>
</dbReference>
<dbReference type="EC" id="2.1.1.56" evidence="2 14"/>
<dbReference type="AlphaFoldDB" id="A0A9P6Z0L3"/>
<feature type="binding site" evidence="15">
    <location>
        <position position="211"/>
    </location>
    <ligand>
        <name>S-adenosyl-L-methionine</name>
        <dbReference type="ChEBI" id="CHEBI:59789"/>
    </ligand>
</feature>
<comment type="caution">
    <text evidence="19">The sequence shown here is derived from an EMBL/GenBank/DDBJ whole genome shotgun (WGS) entry which is preliminary data.</text>
</comment>
<feature type="compositionally biased region" description="Pro residues" evidence="17">
    <location>
        <begin position="9"/>
        <end position="25"/>
    </location>
</feature>
<dbReference type="PANTHER" id="PTHR12189">
    <property type="entry name" value="MRNA GUANINE-7- METHYLTRANSFERASE"/>
    <property type="match status" value="1"/>
</dbReference>
<keyword evidence="4 14" id="KW-0507">mRNA processing</keyword>
<dbReference type="GO" id="GO:0003723">
    <property type="term" value="F:RNA binding"/>
    <property type="evidence" value="ECO:0007669"/>
    <property type="project" value="UniProtKB-KW"/>
</dbReference>
<keyword evidence="9 14" id="KW-0539">Nucleus</keyword>
<feature type="binding site" evidence="15">
    <location>
        <position position="184"/>
    </location>
    <ligand>
        <name>S-adenosyl-L-methionine</name>
        <dbReference type="ChEBI" id="CHEBI:59789"/>
    </ligand>
</feature>
<comment type="similarity">
    <text evidence="14">Belongs to the class I-like SAM-binding methyltransferase superfamily. mRNA cap 0 methyltransferase family.</text>
</comment>
<feature type="site" description="mRNA cap binding" evidence="16">
    <location>
        <position position="142"/>
    </location>
</feature>
<evidence type="ECO:0000256" key="10">
    <source>
        <dbReference type="ARBA" id="ARBA00032772"/>
    </source>
</evidence>
<feature type="site" description="mRNA cap binding" evidence="16">
    <location>
        <position position="302"/>
    </location>
</feature>
<evidence type="ECO:0000256" key="11">
    <source>
        <dbReference type="ARBA" id="ARBA00033387"/>
    </source>
</evidence>
<dbReference type="InterPro" id="IPR029063">
    <property type="entry name" value="SAM-dependent_MTases_sf"/>
</dbReference>
<feature type="site" description="mRNA cap binding" evidence="16">
    <location>
        <position position="136"/>
    </location>
</feature>
<evidence type="ECO:0000256" key="15">
    <source>
        <dbReference type="PIRSR" id="PIRSR028762-1"/>
    </source>
</evidence>
<accession>A0A9P6Z0L3</accession>
<feature type="site" description="mRNA cap binding" evidence="16">
    <location>
        <position position="167"/>
    </location>
</feature>
<evidence type="ECO:0000256" key="16">
    <source>
        <dbReference type="PIRSR" id="PIRSR028762-2"/>
    </source>
</evidence>
<evidence type="ECO:0000256" key="7">
    <source>
        <dbReference type="ARBA" id="ARBA00022884"/>
    </source>
</evidence>
<organism evidence="19 20">
    <name type="scientific">Rhizopus delemar</name>
    <dbReference type="NCBI Taxonomy" id="936053"/>
    <lineage>
        <taxon>Eukaryota</taxon>
        <taxon>Fungi</taxon>
        <taxon>Fungi incertae sedis</taxon>
        <taxon>Mucoromycota</taxon>
        <taxon>Mucoromycotina</taxon>
        <taxon>Mucoromycetes</taxon>
        <taxon>Mucorales</taxon>
        <taxon>Mucorineae</taxon>
        <taxon>Rhizopodaceae</taxon>
        <taxon>Rhizopus</taxon>
    </lineage>
</organism>
<dbReference type="PROSITE" id="PS51562">
    <property type="entry name" value="RNA_CAP0_MT"/>
    <property type="match status" value="1"/>
</dbReference>
<evidence type="ECO:0000256" key="2">
    <source>
        <dbReference type="ARBA" id="ARBA00011926"/>
    </source>
</evidence>
<dbReference type="Gene3D" id="3.40.50.150">
    <property type="entry name" value="Vaccinia Virus protein VP39"/>
    <property type="match status" value="1"/>
</dbReference>
<dbReference type="GO" id="GO:0005829">
    <property type="term" value="C:cytosol"/>
    <property type="evidence" value="ECO:0007669"/>
    <property type="project" value="EnsemblFungi"/>
</dbReference>
<keyword evidence="6 14" id="KW-0949">S-adenosyl-L-methionine</keyword>
<evidence type="ECO:0000256" key="9">
    <source>
        <dbReference type="ARBA" id="ARBA00023242"/>
    </source>
</evidence>
<evidence type="ECO:0000256" key="4">
    <source>
        <dbReference type="ARBA" id="ARBA00022664"/>
    </source>
</evidence>
<comment type="catalytic activity">
    <reaction evidence="12">
        <text>a 5'-end (5'-triphosphoguanosine)-ribonucleoside in mRNA + S-adenosyl-L-methionine = a 5'-end (N(7)-methyl 5'-triphosphoguanosine)-ribonucleoside in mRNA + S-adenosyl-L-homocysteine</text>
        <dbReference type="Rhea" id="RHEA:67008"/>
        <dbReference type="Rhea" id="RHEA-COMP:17166"/>
        <dbReference type="Rhea" id="RHEA-COMP:17167"/>
        <dbReference type="ChEBI" id="CHEBI:57856"/>
        <dbReference type="ChEBI" id="CHEBI:59789"/>
        <dbReference type="ChEBI" id="CHEBI:156461"/>
        <dbReference type="ChEBI" id="CHEBI:167617"/>
        <dbReference type="EC" id="2.1.1.56"/>
    </reaction>
</comment>
<feature type="compositionally biased region" description="Low complexity" evidence="17">
    <location>
        <begin position="26"/>
        <end position="36"/>
    </location>
</feature>
<dbReference type="InterPro" id="IPR039753">
    <property type="entry name" value="RG7MT1"/>
</dbReference>
<keyword evidence="20" id="KW-1185">Reference proteome</keyword>
<dbReference type="SUPFAM" id="SSF53335">
    <property type="entry name" value="S-adenosyl-L-methionine-dependent methyltransferases"/>
    <property type="match status" value="1"/>
</dbReference>
<evidence type="ECO:0000259" key="18">
    <source>
        <dbReference type="PROSITE" id="PS51562"/>
    </source>
</evidence>
<keyword evidence="7 14" id="KW-0694">RNA-binding</keyword>
<proteinExistence type="inferred from homology"/>
<dbReference type="OMA" id="LITGDCF"/>
<dbReference type="PIRSF" id="PIRSF028762">
    <property type="entry name" value="ABD1"/>
    <property type="match status" value="1"/>
</dbReference>